<dbReference type="Pfam" id="PF00496">
    <property type="entry name" value="SBP_bac_5"/>
    <property type="match status" value="1"/>
</dbReference>
<dbReference type="PROSITE" id="PS51257">
    <property type="entry name" value="PROKAR_LIPOPROTEIN"/>
    <property type="match status" value="1"/>
</dbReference>
<protein>
    <submittedName>
        <fullName evidence="3">Peptide ABC transporter substrate-binding protein</fullName>
    </submittedName>
</protein>
<dbReference type="GO" id="GO:0030288">
    <property type="term" value="C:outer membrane-bounded periplasmic space"/>
    <property type="evidence" value="ECO:0007669"/>
    <property type="project" value="UniProtKB-ARBA"/>
</dbReference>
<dbReference type="Gene3D" id="3.40.190.10">
    <property type="entry name" value="Periplasmic binding protein-like II"/>
    <property type="match status" value="1"/>
</dbReference>
<evidence type="ECO:0000313" key="3">
    <source>
        <dbReference type="EMBL" id="PTB86473.1"/>
    </source>
</evidence>
<proteinExistence type="predicted"/>
<feature type="domain" description="Solute-binding protein family 5" evidence="2">
    <location>
        <begin position="170"/>
        <end position="587"/>
    </location>
</feature>
<feature type="transmembrane region" description="Helical" evidence="1">
    <location>
        <begin position="688"/>
        <end position="709"/>
    </location>
</feature>
<dbReference type="InterPro" id="IPR000914">
    <property type="entry name" value="SBP_5_dom"/>
</dbReference>
<dbReference type="SUPFAM" id="SSF53850">
    <property type="entry name" value="Periplasmic binding protein-like II"/>
    <property type="match status" value="1"/>
</dbReference>
<keyword evidence="1" id="KW-0812">Transmembrane</keyword>
<evidence type="ECO:0000259" key="2">
    <source>
        <dbReference type="Pfam" id="PF00496"/>
    </source>
</evidence>
<dbReference type="GO" id="GO:0043190">
    <property type="term" value="C:ATP-binding cassette (ABC) transporter complex"/>
    <property type="evidence" value="ECO:0007669"/>
    <property type="project" value="InterPro"/>
</dbReference>
<dbReference type="PANTHER" id="PTHR30290">
    <property type="entry name" value="PERIPLASMIC BINDING COMPONENT OF ABC TRANSPORTER"/>
    <property type="match status" value="1"/>
</dbReference>
<dbReference type="Gene3D" id="3.90.76.10">
    <property type="entry name" value="Dipeptide-binding Protein, Domain 1"/>
    <property type="match status" value="1"/>
</dbReference>
<dbReference type="InterPro" id="IPR039424">
    <property type="entry name" value="SBP_5"/>
</dbReference>
<comment type="caution">
    <text evidence="3">The sequence shown here is derived from an EMBL/GenBank/DDBJ whole genome shotgun (WGS) entry which is preliminary data.</text>
</comment>
<keyword evidence="1" id="KW-1133">Transmembrane helix</keyword>
<evidence type="ECO:0000256" key="1">
    <source>
        <dbReference type="SAM" id="Phobius"/>
    </source>
</evidence>
<dbReference type="GO" id="GO:0015833">
    <property type="term" value="P:peptide transport"/>
    <property type="evidence" value="ECO:0007669"/>
    <property type="project" value="TreeGrafter"/>
</dbReference>
<organism evidence="3">
    <name type="scientific">Pseudidiomarina aestuarii</name>
    <dbReference type="NCBI Taxonomy" id="624146"/>
    <lineage>
        <taxon>Bacteria</taxon>
        <taxon>Pseudomonadati</taxon>
        <taxon>Pseudomonadota</taxon>
        <taxon>Gammaproteobacteria</taxon>
        <taxon>Alteromonadales</taxon>
        <taxon>Idiomarinaceae</taxon>
        <taxon>Pseudidiomarina</taxon>
    </lineage>
</organism>
<dbReference type="Gene3D" id="3.10.105.10">
    <property type="entry name" value="Dipeptide-binding Protein, Domain 3"/>
    <property type="match status" value="1"/>
</dbReference>
<reference evidence="3" key="1">
    <citation type="submission" date="2018-03" db="EMBL/GenBank/DDBJ databases">
        <title>Cross-interface Injection: A General Nanoliter Liquid Handling Method Applied to Single Cells Genome Amplification Automated Nanoliter Liquid Handling Applied to Single Cell Multiple Displacement Amplification.</title>
        <authorList>
            <person name="Yun J."/>
            <person name="Xu P."/>
            <person name="Xu J."/>
            <person name="Dai X."/>
            <person name="Wang Y."/>
            <person name="Zheng X."/>
            <person name="Cao C."/>
            <person name="Yi Q."/>
            <person name="Zhu Y."/>
            <person name="Wang L."/>
            <person name="Dong Z."/>
            <person name="Huang Y."/>
            <person name="Huang L."/>
            <person name="Du W."/>
        </authorList>
    </citation>
    <scope>NUCLEOTIDE SEQUENCE [LARGE SCALE GENOMIC DNA]</scope>
    <source>
        <strain evidence="3">Z-D3-2</strain>
    </source>
</reference>
<dbReference type="EMBL" id="PYVN01000015">
    <property type="protein sequence ID" value="PTB86473.1"/>
    <property type="molecule type" value="Genomic_DNA"/>
</dbReference>
<gene>
    <name evidence="3" type="ORF">C9940_02260</name>
</gene>
<dbReference type="AlphaFoldDB" id="A0A2T4CY27"/>
<name>A0A2T4CY27_9GAMM</name>
<accession>A0A2T4CY27</accession>
<keyword evidence="1" id="KW-0472">Membrane</keyword>
<dbReference type="CDD" id="cd08505">
    <property type="entry name" value="PBP2_NikA_DppA_OppA_like_18"/>
    <property type="match status" value="1"/>
</dbReference>
<sequence length="720" mass="82171">MIMPRFSVVLFWIVIASLTGCDISAINSPYPAAESEKTVSYSSFMLRPKHLDPARSYSANESLITAQIYEPPFQYHYLKRPYQMEPLTAAKMPEVVFLDKNQQVLTGAQQTAENIAFSRYTITLRPGIAYQPHPAFAQDASGQWLYHDLDQQSSSHLNTIVDFPEQATRELKAADYVYQIKRLAHPEVHSPILGLMSEHIVGLGDFAATLNKLQQQGKPIDLRELDIAGVEAIDDYQFQITVYGQYPQLKYWLAMPFFAPIPWEADVFYQQTVLKDKNITLDWYPIGTGAYQMIENDPNRRMVMVKNPNYHGEIYPSEGNPGDAAAGLLDDAGLPMPFIDKIIYTLEKESTSYWGKFIQGYYDISGLTSDSFEQAIQVSSGGSFGLSEDMMEKGIDLQAAVGTTTHYIGFNMLDSVVGGDSERARKLRQAIAIAIDQEEFVSIFFNGRGIPAQGPIPPGIFGYRDGREGLDPYVYEWRDDAVRTKPISFARELLADAGYPNGRDAETGQPLVLYFDVSAVGPDAKAQLDWMRKQFQKLNIQLVIRSTDYNRFQDKMRRGQTQIFKVGWSADYPDPENFLFLLYGPNAKAIHNGENSANYQNPEFDKLFEQMRVMPDGDERQEIIDKMVDIVRHDVPWVWGFHPKQLTLFHAWNKNIKPNLMANNTLKYHRIDPLLRDQLRSKWNQPTIWPLILLLFIFIMAMLPAILIYRRKKHQQAVNT</sequence>
<dbReference type="GO" id="GO:1904680">
    <property type="term" value="F:peptide transmembrane transporter activity"/>
    <property type="evidence" value="ECO:0007669"/>
    <property type="project" value="TreeGrafter"/>
</dbReference>